<accession>A0A6P8PUB2</accession>
<dbReference type="OrthoDB" id="9947256at2759"/>
<dbReference type="RefSeq" id="XP_033778936.1">
    <property type="nucleotide sequence ID" value="XM_033923045.1"/>
</dbReference>
<dbReference type="KEGG" id="gsh:117349520"/>
<organism evidence="1 2">
    <name type="scientific">Geotrypetes seraphini</name>
    <name type="common">Gaboon caecilian</name>
    <name type="synonym">Caecilia seraphini</name>
    <dbReference type="NCBI Taxonomy" id="260995"/>
    <lineage>
        <taxon>Eukaryota</taxon>
        <taxon>Metazoa</taxon>
        <taxon>Chordata</taxon>
        <taxon>Craniata</taxon>
        <taxon>Vertebrata</taxon>
        <taxon>Euteleostomi</taxon>
        <taxon>Amphibia</taxon>
        <taxon>Gymnophiona</taxon>
        <taxon>Geotrypetes</taxon>
    </lineage>
</organism>
<dbReference type="PANTHER" id="PTHR46291:SF4">
    <property type="entry name" value="C2 CALCIUM-DEPENDENT DOMAIN-CONTAINING PROTEIN 4C-LIKE"/>
    <property type="match status" value="1"/>
</dbReference>
<protein>
    <submittedName>
        <fullName evidence="2">C2 calcium-dependent domain-containing protein 4B-like</fullName>
    </submittedName>
</protein>
<proteinExistence type="predicted"/>
<evidence type="ECO:0000313" key="1">
    <source>
        <dbReference type="Proteomes" id="UP000515159"/>
    </source>
</evidence>
<evidence type="ECO:0000313" key="2">
    <source>
        <dbReference type="RefSeq" id="XP_033778936.1"/>
    </source>
</evidence>
<dbReference type="AlphaFoldDB" id="A0A6P8PUB2"/>
<reference evidence="2" key="1">
    <citation type="submission" date="2025-08" db="UniProtKB">
        <authorList>
            <consortium name="RefSeq"/>
        </authorList>
    </citation>
    <scope>IDENTIFICATION</scope>
</reference>
<keyword evidence="1" id="KW-1185">Reference proteome</keyword>
<dbReference type="PANTHER" id="PTHR46291">
    <property type="entry name" value="C2 DOMAIN-CONTAINING PROTEIN"/>
    <property type="match status" value="1"/>
</dbReference>
<dbReference type="GeneID" id="117349520"/>
<sequence length="147" mass="16473">MPMVGEPRDVLALVMTPERIPPFIIPSLAPAEGRRSRCYSLELCRLRERWEPLQEPGSRAAMSLPHLSKITTPYGFLTLGECPRVRRKESLFFDPLPAPLGPAGPPARPFAWARSEGESVLREKNRLRRLLKKHLAGRGFLSPAANP</sequence>
<gene>
    <name evidence="2" type="primary">LOC117349520</name>
</gene>
<dbReference type="InterPro" id="IPR043549">
    <property type="entry name" value="C2C4C/C2C4D"/>
</dbReference>
<dbReference type="InParanoid" id="A0A6P8PUB2"/>
<dbReference type="Proteomes" id="UP000515159">
    <property type="component" value="Chromosome 16"/>
</dbReference>
<name>A0A6P8PUB2_GEOSA</name>